<dbReference type="Gene3D" id="2.60.20.10">
    <property type="entry name" value="Crystallins"/>
    <property type="match status" value="8"/>
</dbReference>
<evidence type="ECO:0000313" key="7">
    <source>
        <dbReference type="EMBL" id="KAK7802488.1"/>
    </source>
</evidence>
<evidence type="ECO:0000259" key="6">
    <source>
        <dbReference type="PROSITE" id="PS50915"/>
    </source>
</evidence>
<evidence type="ECO:0000256" key="2">
    <source>
        <dbReference type="ARBA" id="ARBA00009646"/>
    </source>
</evidence>
<reference evidence="7 8" key="1">
    <citation type="journal article" date="2023" name="bioRxiv">
        <title>Conserved and derived expression patterns and positive selection on dental genes reveal complex evolutionary context of ever-growing rodent molars.</title>
        <authorList>
            <person name="Calamari Z.T."/>
            <person name="Song A."/>
            <person name="Cohen E."/>
            <person name="Akter M."/>
            <person name="Roy R.D."/>
            <person name="Hallikas O."/>
            <person name="Christensen M.M."/>
            <person name="Li P."/>
            <person name="Marangoni P."/>
            <person name="Jernvall J."/>
            <person name="Klein O.D."/>
        </authorList>
    </citation>
    <scope>NUCLEOTIDE SEQUENCE [LARGE SCALE GENOMIC DNA]</scope>
    <source>
        <strain evidence="7">V071</strain>
    </source>
</reference>
<feature type="domain" description="Beta/gamma crystallin 'Greek key'" evidence="6">
    <location>
        <begin position="353"/>
        <end position="391"/>
    </location>
</feature>
<dbReference type="EMBL" id="JBBHLL010000462">
    <property type="protein sequence ID" value="KAK7802488.1"/>
    <property type="molecule type" value="Genomic_DNA"/>
</dbReference>
<dbReference type="Proteomes" id="UP001488838">
    <property type="component" value="Unassembled WGS sequence"/>
</dbReference>
<keyword evidence="4" id="KW-0677">Repeat</keyword>
<evidence type="ECO:0000256" key="1">
    <source>
        <dbReference type="ARBA" id="ARBA00003689"/>
    </source>
</evidence>
<feature type="domain" description="Beta/gamma crystallin 'Greek key'" evidence="6">
    <location>
        <begin position="439"/>
        <end position="479"/>
    </location>
</feature>
<dbReference type="InterPro" id="IPR011024">
    <property type="entry name" value="G_crystallin-like"/>
</dbReference>
<dbReference type="SMART" id="SM00247">
    <property type="entry name" value="XTALbg"/>
    <property type="match status" value="8"/>
</dbReference>
<evidence type="ECO:0000256" key="5">
    <source>
        <dbReference type="SAM" id="MobiDB-lite"/>
    </source>
</evidence>
<comment type="caution">
    <text evidence="7">The sequence shown here is derived from an EMBL/GenBank/DDBJ whole genome shotgun (WGS) entry which is preliminary data.</text>
</comment>
<dbReference type="AlphaFoldDB" id="A0AAW0HIB4"/>
<dbReference type="PROSITE" id="PS50915">
    <property type="entry name" value="CRYSTALLIN_BETA_GAMMA"/>
    <property type="match status" value="13"/>
</dbReference>
<dbReference type="GO" id="GO:0005212">
    <property type="term" value="F:structural constituent of eye lens"/>
    <property type="evidence" value="ECO:0007669"/>
    <property type="project" value="UniProtKB-KW"/>
</dbReference>
<keyword evidence="3" id="KW-0273">Eye lens protein</keyword>
<feature type="domain" description="Beta/gamma crystallin 'Greek key'" evidence="6">
    <location>
        <begin position="552"/>
        <end position="594"/>
    </location>
</feature>
<feature type="domain" description="Beta/gamma crystallin 'Greek key'" evidence="6">
    <location>
        <begin position="18"/>
        <end position="56"/>
    </location>
</feature>
<dbReference type="GO" id="GO:0007601">
    <property type="term" value="P:visual perception"/>
    <property type="evidence" value="ECO:0007669"/>
    <property type="project" value="TreeGrafter"/>
</dbReference>
<dbReference type="PANTHER" id="PTHR11818">
    <property type="entry name" value="BETA/GAMMA CRYSTALLIN"/>
    <property type="match status" value="1"/>
</dbReference>
<organism evidence="7 8">
    <name type="scientific">Myodes glareolus</name>
    <name type="common">Bank vole</name>
    <name type="synonym">Clethrionomys glareolus</name>
    <dbReference type="NCBI Taxonomy" id="447135"/>
    <lineage>
        <taxon>Eukaryota</taxon>
        <taxon>Metazoa</taxon>
        <taxon>Chordata</taxon>
        <taxon>Craniata</taxon>
        <taxon>Vertebrata</taxon>
        <taxon>Euteleostomi</taxon>
        <taxon>Mammalia</taxon>
        <taxon>Eutheria</taxon>
        <taxon>Euarchontoglires</taxon>
        <taxon>Glires</taxon>
        <taxon>Rodentia</taxon>
        <taxon>Myomorpha</taxon>
        <taxon>Muroidea</taxon>
        <taxon>Cricetidae</taxon>
        <taxon>Arvicolinae</taxon>
        <taxon>Myodes</taxon>
    </lineage>
</organism>
<dbReference type="PRINTS" id="PR01367">
    <property type="entry name" value="BGCRYSTALLIN"/>
</dbReference>
<dbReference type="InterPro" id="IPR050252">
    <property type="entry name" value="Beta/Gamma-Crystallin"/>
</dbReference>
<protein>
    <recommendedName>
        <fullName evidence="6">Beta/gamma crystallin 'Greek key' domain-containing protein</fullName>
    </recommendedName>
</protein>
<feature type="domain" description="Beta/gamma crystallin 'Greek key'" evidence="6">
    <location>
        <begin position="146"/>
        <end position="188"/>
    </location>
</feature>
<feature type="domain" description="Beta/gamma crystallin 'Greek key'" evidence="6">
    <location>
        <begin position="392"/>
        <end position="434"/>
    </location>
</feature>
<proteinExistence type="inferred from homology"/>
<feature type="domain" description="Beta/gamma crystallin 'Greek key'" evidence="6">
    <location>
        <begin position="640"/>
        <end position="683"/>
    </location>
</feature>
<feature type="domain" description="Beta/gamma crystallin 'Greek key'" evidence="6">
    <location>
        <begin position="185"/>
        <end position="223"/>
    </location>
</feature>
<feature type="domain" description="Beta/gamma crystallin 'Greek key'" evidence="6">
    <location>
        <begin position="57"/>
        <end position="99"/>
    </location>
</feature>
<evidence type="ECO:0000256" key="4">
    <source>
        <dbReference type="ARBA" id="ARBA00022737"/>
    </source>
</evidence>
<comment type="similarity">
    <text evidence="2">Belongs to the beta/gamma-crystallin family.</text>
</comment>
<evidence type="ECO:0000256" key="3">
    <source>
        <dbReference type="ARBA" id="ARBA00022613"/>
    </source>
</evidence>
<feature type="region of interest" description="Disordered" evidence="5">
    <location>
        <begin position="692"/>
        <end position="722"/>
    </location>
</feature>
<feature type="domain" description="Beta/gamma crystallin 'Greek key'" evidence="6">
    <location>
        <begin position="480"/>
        <end position="551"/>
    </location>
</feature>
<sequence>MGKHPWLGKHLSGPSLPFQITFYEDRGFQGRCYECSTDCPNLQTYFSRCNSIRVDSGCWMLYERPNYQGHQYFLRRGDYPDYQQWMGLSDSVRSCRLIPHHSGTYRMRIYERDDFRGQMSEITDDCLSLQDRFHLSEIHSLSVMEGCWVLYEMPSYRGRQYLLRPGEYRRYLDWGAPNAKVGSFRRITFYEDRGFQGRCYECSTDCPNLQTYFSRCNSIRVDSGCWMLYERPNYQGHQYFLRRGDYPDYQQWMGLSDSVRSCRLIPHQTGSHRMRLYEREDHKGLMMELNEDCACIQDRFHLSEVRSLHVLEGCWVLYEMPNYRGRQYLLRPQEYRRYHDWGAVDAKAGSLRRVITFYEDRGFQGRHYECSSDHSNLQPYFSRCNSVRVDSGCWMLYEQPNFAGCQYFLRRGDYPDYQQWMGLSDSVRSCRLIPHAGSHRIRLYEREDYRGQMVEFTEDCPSLQDRSHLNEIHSLNVLEGCWVLYEMPNYRGRQYLLRPGEYRRYHDWGAVNARITFYEDRGFQGRHYECSSDHSNLQPYFSRCNSVRVDSGCWMLYEQPNFAGCQYFLRRGDYPDYQQWMGLSDSVRSCRLIPHSSSHRIRMYEREDYRGQMVEITDDCSHLQDRFHFSDFHSFHVLEGYWVLYEMPNYRGRQYLLRPGEYRRYHDWGAVNARWEGDSRAIARNDVDGPIHLVGGKGKADEDTRSLSQHRSSRKTGSGGVS</sequence>
<name>A0AAW0HIB4_MYOGA</name>
<dbReference type="Pfam" id="PF00030">
    <property type="entry name" value="Crystall"/>
    <property type="match status" value="6"/>
</dbReference>
<evidence type="ECO:0000313" key="8">
    <source>
        <dbReference type="Proteomes" id="UP001488838"/>
    </source>
</evidence>
<gene>
    <name evidence="7" type="ORF">U0070_021231</name>
</gene>
<feature type="domain" description="Beta/gamma crystallin 'Greek key'" evidence="6">
    <location>
        <begin position="105"/>
        <end position="145"/>
    </location>
</feature>
<dbReference type="GO" id="GO:0002088">
    <property type="term" value="P:lens development in camera-type eye"/>
    <property type="evidence" value="ECO:0007669"/>
    <property type="project" value="TreeGrafter"/>
</dbReference>
<keyword evidence="8" id="KW-1185">Reference proteome</keyword>
<dbReference type="SUPFAM" id="SSF49695">
    <property type="entry name" value="gamma-Crystallin-like"/>
    <property type="match status" value="4"/>
</dbReference>
<feature type="domain" description="Beta/gamma crystallin 'Greek key'" evidence="6">
    <location>
        <begin position="224"/>
        <end position="266"/>
    </location>
</feature>
<dbReference type="InterPro" id="IPR001064">
    <property type="entry name" value="Beta/gamma_crystallin"/>
</dbReference>
<dbReference type="FunFam" id="2.60.20.10:FF:000003">
    <property type="entry name" value="Crystallin gamma S"/>
    <property type="match status" value="4"/>
</dbReference>
<dbReference type="FunFam" id="2.60.20.10:FF:000001">
    <property type="entry name" value="Crystallin gamma S"/>
    <property type="match status" value="4"/>
</dbReference>
<accession>A0AAW0HIB4</accession>
<feature type="domain" description="Beta/gamma crystallin 'Greek key'" evidence="6">
    <location>
        <begin position="313"/>
        <end position="355"/>
    </location>
</feature>
<comment type="function">
    <text evidence="1">Crystallins are the dominant structural components of the vertebrate eye lens.</text>
</comment>
<feature type="non-terminal residue" evidence="7">
    <location>
        <position position="722"/>
    </location>
</feature>
<dbReference type="PANTHER" id="PTHR11818:SF101">
    <property type="entry name" value="GAMMA-CRYSTALLIN B"/>
    <property type="match status" value="1"/>
</dbReference>